<dbReference type="FunFam" id="1.10.418.10:FF:000023">
    <property type="entry name" value="EH domain-binding protein 1 isoform X1"/>
    <property type="match status" value="1"/>
</dbReference>
<keyword evidence="4 5" id="KW-0175">Coiled coil</keyword>
<feature type="compositionally biased region" description="Polar residues" evidence="6">
    <location>
        <begin position="228"/>
        <end position="247"/>
    </location>
</feature>
<dbReference type="Pfam" id="PF12130">
    <property type="entry name" value="bMERB_dom"/>
    <property type="match status" value="1"/>
</dbReference>
<dbReference type="OMA" id="QQSSCDN"/>
<gene>
    <name evidence="10" type="ORF">Fcan01_05877</name>
</gene>
<dbReference type="SMART" id="SM00033">
    <property type="entry name" value="CH"/>
    <property type="match status" value="1"/>
</dbReference>
<feature type="compositionally biased region" description="Low complexity" evidence="6">
    <location>
        <begin position="572"/>
        <end position="586"/>
    </location>
</feature>
<feature type="domain" description="C2 NT-type" evidence="8">
    <location>
        <begin position="8"/>
        <end position="157"/>
    </location>
</feature>
<protein>
    <submittedName>
        <fullName evidence="10">EH domain-binding protein 1</fullName>
    </submittedName>
</protein>
<dbReference type="PROSITE" id="PS50021">
    <property type="entry name" value="CH"/>
    <property type="match status" value="1"/>
</dbReference>
<name>A0A226EQF0_FOLCA</name>
<keyword evidence="11" id="KW-1185">Reference proteome</keyword>
<evidence type="ECO:0000313" key="11">
    <source>
        <dbReference type="Proteomes" id="UP000198287"/>
    </source>
</evidence>
<dbReference type="Proteomes" id="UP000198287">
    <property type="component" value="Unassembled WGS sequence"/>
</dbReference>
<evidence type="ECO:0000259" key="9">
    <source>
        <dbReference type="PROSITE" id="PS51848"/>
    </source>
</evidence>
<dbReference type="PANTHER" id="PTHR23167:SF46">
    <property type="entry name" value="EPS15 HOMOLOGY DOMAIN CONTAINING PROTEIN-BINDING PROTEIN 1, ISOFORM F"/>
    <property type="match status" value="1"/>
</dbReference>
<feature type="domain" description="Calponin-homology (CH)" evidence="7">
    <location>
        <begin position="422"/>
        <end position="527"/>
    </location>
</feature>
<feature type="region of interest" description="Disordered" evidence="6">
    <location>
        <begin position="689"/>
        <end position="774"/>
    </location>
</feature>
<dbReference type="SUPFAM" id="SSF47576">
    <property type="entry name" value="Calponin-homology domain, CH-domain"/>
    <property type="match status" value="1"/>
</dbReference>
<feature type="domain" description="BMERB" evidence="9">
    <location>
        <begin position="932"/>
        <end position="1083"/>
    </location>
</feature>
<evidence type="ECO:0000256" key="3">
    <source>
        <dbReference type="ARBA" id="ARBA00022753"/>
    </source>
</evidence>
<feature type="region of interest" description="Disordered" evidence="6">
    <location>
        <begin position="570"/>
        <end position="667"/>
    </location>
</feature>
<evidence type="ECO:0000256" key="1">
    <source>
        <dbReference type="ARBA" id="ARBA00004177"/>
    </source>
</evidence>
<feature type="region of interest" description="Disordered" evidence="6">
    <location>
        <begin position="795"/>
        <end position="873"/>
    </location>
</feature>
<evidence type="ECO:0000313" key="10">
    <source>
        <dbReference type="EMBL" id="OXA59855.1"/>
    </source>
</evidence>
<evidence type="ECO:0000256" key="6">
    <source>
        <dbReference type="SAM" id="MobiDB-lite"/>
    </source>
</evidence>
<evidence type="ECO:0000256" key="2">
    <source>
        <dbReference type="ARBA" id="ARBA00022553"/>
    </source>
</evidence>
<dbReference type="InterPro" id="IPR001715">
    <property type="entry name" value="CH_dom"/>
</dbReference>
<organism evidence="10 11">
    <name type="scientific">Folsomia candida</name>
    <name type="common">Springtail</name>
    <dbReference type="NCBI Taxonomy" id="158441"/>
    <lineage>
        <taxon>Eukaryota</taxon>
        <taxon>Metazoa</taxon>
        <taxon>Ecdysozoa</taxon>
        <taxon>Arthropoda</taxon>
        <taxon>Hexapoda</taxon>
        <taxon>Collembola</taxon>
        <taxon>Entomobryomorpha</taxon>
        <taxon>Isotomoidea</taxon>
        <taxon>Isotomidae</taxon>
        <taxon>Proisotominae</taxon>
        <taxon>Folsomia</taxon>
    </lineage>
</organism>
<dbReference type="OrthoDB" id="5972258at2759"/>
<dbReference type="EMBL" id="LNIX01000002">
    <property type="protein sequence ID" value="OXA59855.1"/>
    <property type="molecule type" value="Genomic_DNA"/>
</dbReference>
<feature type="compositionally biased region" description="Polar residues" evidence="6">
    <location>
        <begin position="802"/>
        <end position="814"/>
    </location>
</feature>
<dbReference type="CDD" id="cd21198">
    <property type="entry name" value="CH_EHBP"/>
    <property type="match status" value="1"/>
</dbReference>
<comment type="caution">
    <text evidence="10">The sequence shown here is derived from an EMBL/GenBank/DDBJ whole genome shotgun (WGS) entry which is preliminary data.</text>
</comment>
<dbReference type="PROSITE" id="PS51848">
    <property type="entry name" value="BMERB"/>
    <property type="match status" value="1"/>
</dbReference>
<feature type="region of interest" description="Disordered" evidence="6">
    <location>
        <begin position="375"/>
        <end position="403"/>
    </location>
</feature>
<feature type="compositionally biased region" description="Acidic residues" evidence="6">
    <location>
        <begin position="184"/>
        <end position="194"/>
    </location>
</feature>
<feature type="compositionally biased region" description="Polar residues" evidence="6">
    <location>
        <begin position="624"/>
        <end position="649"/>
    </location>
</feature>
<dbReference type="Gene3D" id="1.10.418.10">
    <property type="entry name" value="Calponin-like domain"/>
    <property type="match status" value="1"/>
</dbReference>
<reference evidence="10 11" key="1">
    <citation type="submission" date="2015-12" db="EMBL/GenBank/DDBJ databases">
        <title>The genome of Folsomia candida.</title>
        <authorList>
            <person name="Faddeeva A."/>
            <person name="Derks M.F."/>
            <person name="Anvar Y."/>
            <person name="Smit S."/>
            <person name="Van Straalen N."/>
            <person name="Roelofs D."/>
        </authorList>
    </citation>
    <scope>NUCLEOTIDE SEQUENCE [LARGE SCALE GENOMIC DNA]</scope>
    <source>
        <strain evidence="10 11">VU population</strain>
        <tissue evidence="10">Whole body</tissue>
    </source>
</reference>
<proteinExistence type="predicted"/>
<dbReference type="PROSITE" id="PS51840">
    <property type="entry name" value="C2_NT"/>
    <property type="match status" value="1"/>
</dbReference>
<evidence type="ECO:0000259" key="7">
    <source>
        <dbReference type="PROSITE" id="PS50021"/>
    </source>
</evidence>
<dbReference type="PANTHER" id="PTHR23167">
    <property type="entry name" value="CALPONIN HOMOLOGY DOMAIN-CONTAINING PROTEIN DDB_G0272472-RELATED"/>
    <property type="match status" value="1"/>
</dbReference>
<feature type="compositionally biased region" description="Basic and acidic residues" evidence="6">
    <location>
        <begin position="819"/>
        <end position="835"/>
    </location>
</feature>
<comment type="subcellular location">
    <subcellularLocation>
        <location evidence="1">Endosome</location>
    </subcellularLocation>
</comment>
<dbReference type="Pfam" id="PF00307">
    <property type="entry name" value="CH"/>
    <property type="match status" value="1"/>
</dbReference>
<dbReference type="InterPro" id="IPR050540">
    <property type="entry name" value="F-actin_Monoox_Mical"/>
</dbReference>
<dbReference type="InterPro" id="IPR019448">
    <property type="entry name" value="NT-C2"/>
</dbReference>
<evidence type="ECO:0000256" key="5">
    <source>
        <dbReference type="SAM" id="Coils"/>
    </source>
</evidence>
<keyword evidence="3" id="KW-0967">Endosome</keyword>
<dbReference type="STRING" id="158441.A0A226EQF0"/>
<dbReference type="InterPro" id="IPR036872">
    <property type="entry name" value="CH_dom_sf"/>
</dbReference>
<evidence type="ECO:0000259" key="8">
    <source>
        <dbReference type="PROSITE" id="PS51840"/>
    </source>
</evidence>
<evidence type="ECO:0000256" key="4">
    <source>
        <dbReference type="ARBA" id="ARBA00023054"/>
    </source>
</evidence>
<accession>A0A226EQF0</accession>
<dbReference type="GO" id="GO:0005768">
    <property type="term" value="C:endosome"/>
    <property type="evidence" value="ECO:0007669"/>
    <property type="project" value="UniProtKB-SubCell"/>
</dbReference>
<feature type="compositionally biased region" description="Acidic residues" evidence="6">
    <location>
        <begin position="719"/>
        <end position="728"/>
    </location>
</feature>
<feature type="region of interest" description="Disordered" evidence="6">
    <location>
        <begin position="228"/>
        <end position="309"/>
    </location>
</feature>
<feature type="region of interest" description="Disordered" evidence="6">
    <location>
        <begin position="179"/>
        <end position="205"/>
    </location>
</feature>
<feature type="coiled-coil region" evidence="5">
    <location>
        <begin position="936"/>
        <end position="973"/>
    </location>
</feature>
<feature type="compositionally biased region" description="Polar residues" evidence="6">
    <location>
        <begin position="689"/>
        <end position="712"/>
    </location>
</feature>
<dbReference type="InterPro" id="IPR022735">
    <property type="entry name" value="bMERB_dom"/>
</dbReference>
<feature type="compositionally biased region" description="Basic and acidic residues" evidence="6">
    <location>
        <begin position="383"/>
        <end position="403"/>
    </location>
</feature>
<keyword evidence="2" id="KW-0597">Phosphoprotein</keyword>
<feature type="compositionally biased region" description="Low complexity" evidence="6">
    <location>
        <begin position="609"/>
        <end position="623"/>
    </location>
</feature>
<sequence>MGSVWKRLQRVNKRAAKFSLVISFEELIVEATPKWQPKKLGLTLWRRNRRVGVDPKMWEPTMKNPMKGMIVWPIPESKEIMVTIFKDPRTGEYEDKDWNISLEDVSTGKPRPIANGTINIKAYAFDVPTQTNSELKLKPVSKKIVSASLKFNVSSCFIREGKATDEDMQSLASLMSSAPSDIAPLDDLDGDDEGDKSLNVPQMDRRKLSEVSDIASQIDSLINNLNTSNNEVIKPSSPSKSDNSIDNSVVEDLPDESVHSRTSPMKIGPVVVENDDDNQSKRDDTDSTEILSSFEKSHEPPDSVDNPNARYLRNLNLSKISERTEINDTFYKSDMEKSASIASNSINTSSKADGLLGATYFTDKEISLKKNKEELPYKSNSPSREENKVGTEVHSPEHRGDRSILKPLDLHDNVTMVGLSNVTLSQDLLSWCKDVTKGYRGVKVTNMTTSWRNGMAFCALIHHFHPELIDFTTLSPHDIKGNCKTAFDTAESLGIPRVIEPSDMMLLAVPDKLAVMTYLYQLRSHFTGCQLEVQNIGATSSESSYIVGRPENKADSAMTKKIFQQEIINMKNESSNRSSSSSRESSVGLEMSHQPNNNNAKQRHSPKKVSSISNSSSSSSVNSLQRVSTETHQNQNSNTGSPTSLQNFLNKFNNKDKSPSPNSNIESKSFLGKLSEIKTSFVNHNNKNIEASSRSLPTKQSSTQQQQLMTRRQYTDPLGSDEDDDENINEIQRRNSAPPTPVHTAKLSSHSVGIPDPDAPGLLDLSPTKRDETTQQRLLARHQELREKARVMLEQAKREGSLRNSPPSKPSTPVASMDETERQQQLRERARRLIAEARQGVISPNGDNFSRSSTQSGTPVSSTPSSSPIKSKANFSHADMCDNKEFNGNSLLTTTNDSNKNMPMSVSVHTSVNPPKLKSFHTLLEKISPDREVNPNKGLRRTKSYIENELDALEKEQIQIDEEARELERVLRSAMRDGDNPDEDALMSQWFALVNKKNALIRRQMQLNILEKEEDLEVKYDQLNDELRRILAKDESQKTDADRVRESLLLQELVNVVNQRDELVDRLDDQEKAIEADEEIEKDVSVADLSRNSGKENCAIQ</sequence>
<feature type="compositionally biased region" description="Low complexity" evidence="6">
    <location>
        <begin position="850"/>
        <end position="871"/>
    </location>
</feature>
<feature type="coiled-coil region" evidence="5">
    <location>
        <begin position="1013"/>
        <end position="1080"/>
    </location>
</feature>
<dbReference type="Pfam" id="PF10358">
    <property type="entry name" value="NT-C2"/>
    <property type="match status" value="1"/>
</dbReference>
<dbReference type="AlphaFoldDB" id="A0A226EQF0"/>
<dbReference type="SMART" id="SM01203">
    <property type="entry name" value="DUF3585"/>
    <property type="match status" value="1"/>
</dbReference>